<evidence type="ECO:0000313" key="2">
    <source>
        <dbReference type="Proteomes" id="UP000006729"/>
    </source>
</evidence>
<sequence>MLRTANKFSNGVTTCFIFGLLEGTKATHSIASLLISPITIIRTPLLLGFGAQVNTLLHTHSSSIHSYPASHPPCLLCKLFWISGSGVLYHIYAYTSEFPVFPPSVLKSKKIAKNCHFAGTKSKFPT</sequence>
<keyword evidence="2" id="KW-1185">Reference proteome</keyword>
<proteinExistence type="predicted"/>
<dbReference type="AlphaFoldDB" id="U5FVU9"/>
<evidence type="ECO:0000313" key="1">
    <source>
        <dbReference type="EMBL" id="PNT08133.1"/>
    </source>
</evidence>
<dbReference type="HOGENOM" id="CLU_1985401_0_0_1"/>
<gene>
    <name evidence="1" type="ORF">POPTR_013G129000</name>
</gene>
<reference evidence="1 2" key="1">
    <citation type="journal article" date="2006" name="Science">
        <title>The genome of black cottonwood, Populus trichocarpa (Torr. &amp; Gray).</title>
        <authorList>
            <person name="Tuskan G.A."/>
            <person name="Difazio S."/>
            <person name="Jansson S."/>
            <person name="Bohlmann J."/>
            <person name="Grigoriev I."/>
            <person name="Hellsten U."/>
            <person name="Putnam N."/>
            <person name="Ralph S."/>
            <person name="Rombauts S."/>
            <person name="Salamov A."/>
            <person name="Schein J."/>
            <person name="Sterck L."/>
            <person name="Aerts A."/>
            <person name="Bhalerao R.R."/>
            <person name="Bhalerao R.P."/>
            <person name="Blaudez D."/>
            <person name="Boerjan W."/>
            <person name="Brun A."/>
            <person name="Brunner A."/>
            <person name="Busov V."/>
            <person name="Campbell M."/>
            <person name="Carlson J."/>
            <person name="Chalot M."/>
            <person name="Chapman J."/>
            <person name="Chen G.L."/>
            <person name="Cooper D."/>
            <person name="Coutinho P.M."/>
            <person name="Couturier J."/>
            <person name="Covert S."/>
            <person name="Cronk Q."/>
            <person name="Cunningham R."/>
            <person name="Davis J."/>
            <person name="Degroeve S."/>
            <person name="Dejardin A."/>
            <person name="Depamphilis C."/>
            <person name="Detter J."/>
            <person name="Dirks B."/>
            <person name="Dubchak I."/>
            <person name="Duplessis S."/>
            <person name="Ehlting J."/>
            <person name="Ellis B."/>
            <person name="Gendler K."/>
            <person name="Goodstein D."/>
            <person name="Gribskov M."/>
            <person name="Grimwood J."/>
            <person name="Groover A."/>
            <person name="Gunter L."/>
            <person name="Hamberger B."/>
            <person name="Heinze B."/>
            <person name="Helariutta Y."/>
            <person name="Henrissat B."/>
            <person name="Holligan D."/>
            <person name="Holt R."/>
            <person name="Huang W."/>
            <person name="Islam-Faridi N."/>
            <person name="Jones S."/>
            <person name="Jones-Rhoades M."/>
            <person name="Jorgensen R."/>
            <person name="Joshi C."/>
            <person name="Kangasjarvi J."/>
            <person name="Karlsson J."/>
            <person name="Kelleher C."/>
            <person name="Kirkpatrick R."/>
            <person name="Kirst M."/>
            <person name="Kohler A."/>
            <person name="Kalluri U."/>
            <person name="Larimer F."/>
            <person name="Leebens-Mack J."/>
            <person name="Leple J.C."/>
            <person name="Locascio P."/>
            <person name="Lou Y."/>
            <person name="Lucas S."/>
            <person name="Martin F."/>
            <person name="Montanini B."/>
            <person name="Napoli C."/>
            <person name="Nelson D.R."/>
            <person name="Nelson C."/>
            <person name="Nieminen K."/>
            <person name="Nilsson O."/>
            <person name="Pereda V."/>
            <person name="Peter G."/>
            <person name="Philippe R."/>
            <person name="Pilate G."/>
            <person name="Poliakov A."/>
            <person name="Razumovskaya J."/>
            <person name="Richardson P."/>
            <person name="Rinaldi C."/>
            <person name="Ritland K."/>
            <person name="Rouze P."/>
            <person name="Ryaboy D."/>
            <person name="Schmutz J."/>
            <person name="Schrader J."/>
            <person name="Segerman B."/>
            <person name="Shin H."/>
            <person name="Siddiqui A."/>
            <person name="Sterky F."/>
            <person name="Terry A."/>
            <person name="Tsai C.J."/>
            <person name="Uberbacher E."/>
            <person name="Unneberg P."/>
            <person name="Vahala J."/>
            <person name="Wall K."/>
            <person name="Wessler S."/>
            <person name="Yang G."/>
            <person name="Yin T."/>
            <person name="Douglas C."/>
            <person name="Marra M."/>
            <person name="Sandberg G."/>
            <person name="Van de Peer Y."/>
            <person name="Rokhsar D."/>
        </authorList>
    </citation>
    <scope>NUCLEOTIDE SEQUENCE [LARGE SCALE GENOMIC DNA]</scope>
    <source>
        <strain evidence="2">cv. Nisqually</strain>
    </source>
</reference>
<dbReference type="Proteomes" id="UP000006729">
    <property type="component" value="Chromosome 13"/>
</dbReference>
<accession>U5FVU9</accession>
<organism evidence="1 2">
    <name type="scientific">Populus trichocarpa</name>
    <name type="common">Western balsam poplar</name>
    <name type="synonym">Populus balsamifera subsp. trichocarpa</name>
    <dbReference type="NCBI Taxonomy" id="3694"/>
    <lineage>
        <taxon>Eukaryota</taxon>
        <taxon>Viridiplantae</taxon>
        <taxon>Streptophyta</taxon>
        <taxon>Embryophyta</taxon>
        <taxon>Tracheophyta</taxon>
        <taxon>Spermatophyta</taxon>
        <taxon>Magnoliopsida</taxon>
        <taxon>eudicotyledons</taxon>
        <taxon>Gunneridae</taxon>
        <taxon>Pentapetalae</taxon>
        <taxon>rosids</taxon>
        <taxon>fabids</taxon>
        <taxon>Malpighiales</taxon>
        <taxon>Salicaceae</taxon>
        <taxon>Saliceae</taxon>
        <taxon>Populus</taxon>
    </lineage>
</organism>
<name>U5FVU9_POPTR</name>
<dbReference type="InParanoid" id="U5FVU9"/>
<dbReference type="EMBL" id="CM009302">
    <property type="protein sequence ID" value="PNT08133.1"/>
    <property type="molecule type" value="Genomic_DNA"/>
</dbReference>
<protein>
    <submittedName>
        <fullName evidence="1">Uncharacterized protein</fullName>
    </submittedName>
</protein>